<organism evidence="2 3">
    <name type="scientific">Nesterenkonia halobia</name>
    <dbReference type="NCBI Taxonomy" id="37922"/>
    <lineage>
        <taxon>Bacteria</taxon>
        <taxon>Bacillati</taxon>
        <taxon>Actinomycetota</taxon>
        <taxon>Actinomycetes</taxon>
        <taxon>Micrococcales</taxon>
        <taxon>Micrococcaceae</taxon>
        <taxon>Nesterenkonia</taxon>
    </lineage>
</organism>
<dbReference type="InterPro" id="IPR023214">
    <property type="entry name" value="HAD_sf"/>
</dbReference>
<sequence>MVSRVPAPSSAARPSAADASAAGRPDQRLQAVFWDMDGTLVDTEPHWIEAEYELVASYGGTWSQEQAHALVGQALTHSAAVLQEAGVRMTSREIIDWMITRVAARARENMPWRPGARELLADLHAAGVRCALVTMSESLLAETVVAALPAGHLEFIVSGDMVAAGKPDPEAYHQAVERMAADHAAVSGEPLDPARCLAVEDSVPGTAAAAASGLPTLAVPHFSPLPEDDRWHLRESLEGLDVPALDRMVGPGAPSPLAPSLGAVPDASAAG</sequence>
<proteinExistence type="predicted"/>
<dbReference type="Pfam" id="PF00702">
    <property type="entry name" value="Hydrolase"/>
    <property type="match status" value="1"/>
</dbReference>
<feature type="region of interest" description="Disordered" evidence="1">
    <location>
        <begin position="245"/>
        <end position="271"/>
    </location>
</feature>
<gene>
    <name evidence="2" type="ORF">GCM10020260_19560</name>
</gene>
<dbReference type="PRINTS" id="PR00413">
    <property type="entry name" value="HADHALOGNASE"/>
</dbReference>
<feature type="region of interest" description="Disordered" evidence="1">
    <location>
        <begin position="1"/>
        <end position="23"/>
    </location>
</feature>
<protein>
    <submittedName>
        <fullName evidence="2">HAD family phosphatase</fullName>
    </submittedName>
</protein>
<dbReference type="InterPro" id="IPR036412">
    <property type="entry name" value="HAD-like_sf"/>
</dbReference>
<keyword evidence="3" id="KW-1185">Reference proteome</keyword>
<dbReference type="Gene3D" id="3.40.50.1000">
    <property type="entry name" value="HAD superfamily/HAD-like"/>
    <property type="match status" value="1"/>
</dbReference>
<dbReference type="SFLD" id="SFLDG01129">
    <property type="entry name" value="C1.5:_HAD__Beta-PGM__Phosphata"/>
    <property type="match status" value="1"/>
</dbReference>
<dbReference type="PANTHER" id="PTHR18901:SF38">
    <property type="entry name" value="PSEUDOURIDINE-5'-PHOSPHATASE"/>
    <property type="match status" value="1"/>
</dbReference>
<evidence type="ECO:0000313" key="2">
    <source>
        <dbReference type="EMBL" id="GAA3285879.1"/>
    </source>
</evidence>
<dbReference type="InterPro" id="IPR006439">
    <property type="entry name" value="HAD-SF_hydro_IA"/>
</dbReference>
<dbReference type="PANTHER" id="PTHR18901">
    <property type="entry name" value="2-DEOXYGLUCOSE-6-PHOSPHATE PHOSPHATASE 2"/>
    <property type="match status" value="1"/>
</dbReference>
<dbReference type="RefSeq" id="WP_344720773.1">
    <property type="nucleotide sequence ID" value="NZ_BAAAYG010000007.1"/>
</dbReference>
<reference evidence="3" key="1">
    <citation type="journal article" date="2019" name="Int. J. Syst. Evol. Microbiol.">
        <title>The Global Catalogue of Microorganisms (GCM) 10K type strain sequencing project: providing services to taxonomists for standard genome sequencing and annotation.</title>
        <authorList>
            <consortium name="The Broad Institute Genomics Platform"/>
            <consortium name="The Broad Institute Genome Sequencing Center for Infectious Disease"/>
            <person name="Wu L."/>
            <person name="Ma J."/>
        </authorList>
    </citation>
    <scope>NUCLEOTIDE SEQUENCE [LARGE SCALE GENOMIC DNA]</scope>
    <source>
        <strain evidence="3">JCM 11483</strain>
    </source>
</reference>
<evidence type="ECO:0000256" key="1">
    <source>
        <dbReference type="SAM" id="MobiDB-lite"/>
    </source>
</evidence>
<dbReference type="CDD" id="cd07505">
    <property type="entry name" value="HAD_BPGM-like"/>
    <property type="match status" value="1"/>
</dbReference>
<dbReference type="Gene3D" id="1.10.150.240">
    <property type="entry name" value="Putative phosphatase, domain 2"/>
    <property type="match status" value="1"/>
</dbReference>
<dbReference type="InterPro" id="IPR023198">
    <property type="entry name" value="PGP-like_dom2"/>
</dbReference>
<accession>A0ABP6RE54</accession>
<evidence type="ECO:0000313" key="3">
    <source>
        <dbReference type="Proteomes" id="UP001501736"/>
    </source>
</evidence>
<dbReference type="NCBIfam" id="TIGR01509">
    <property type="entry name" value="HAD-SF-IA-v3"/>
    <property type="match status" value="1"/>
</dbReference>
<name>A0ABP6RE54_9MICC</name>
<comment type="caution">
    <text evidence="2">The sequence shown here is derived from an EMBL/GenBank/DDBJ whole genome shotgun (WGS) entry which is preliminary data.</text>
</comment>
<dbReference type="SUPFAM" id="SSF56784">
    <property type="entry name" value="HAD-like"/>
    <property type="match status" value="1"/>
</dbReference>
<dbReference type="EMBL" id="BAAAYG010000007">
    <property type="protein sequence ID" value="GAA3285879.1"/>
    <property type="molecule type" value="Genomic_DNA"/>
</dbReference>
<dbReference type="SFLD" id="SFLDS00003">
    <property type="entry name" value="Haloacid_Dehalogenase"/>
    <property type="match status" value="1"/>
</dbReference>
<dbReference type="Proteomes" id="UP001501736">
    <property type="component" value="Unassembled WGS sequence"/>
</dbReference>